<dbReference type="OMA" id="CCASCEH"/>
<name>A0A8J6CFL7_DIALT</name>
<keyword evidence="4" id="KW-1185">Reference proteome</keyword>
<evidence type="ECO:0000256" key="1">
    <source>
        <dbReference type="SAM" id="MobiDB-lite"/>
    </source>
</evidence>
<dbReference type="InterPro" id="IPR035897">
    <property type="entry name" value="Toll_tir_struct_dom_sf"/>
</dbReference>
<dbReference type="AlphaFoldDB" id="A0A8J6CFL7"/>
<reference evidence="3" key="1">
    <citation type="submission" date="2021-05" db="EMBL/GenBank/DDBJ databases">
        <title>The genome of the haptophyte Pavlova lutheri (Diacronema luteri, Pavlovales) - a model for lipid biosynthesis in eukaryotic algae.</title>
        <authorList>
            <person name="Hulatt C.J."/>
            <person name="Posewitz M.C."/>
        </authorList>
    </citation>
    <scope>NUCLEOTIDE SEQUENCE</scope>
    <source>
        <strain evidence="3">NIVA-4/92</strain>
    </source>
</reference>
<keyword evidence="2" id="KW-1133">Transmembrane helix</keyword>
<feature type="transmembrane region" description="Helical" evidence="2">
    <location>
        <begin position="101"/>
        <end position="123"/>
    </location>
</feature>
<dbReference type="Proteomes" id="UP000751190">
    <property type="component" value="Unassembled WGS sequence"/>
</dbReference>
<protein>
    <submittedName>
        <fullName evidence="3">Uncharacterized protein</fullName>
    </submittedName>
</protein>
<proteinExistence type="predicted"/>
<sequence length="737" mass="77517">MRSFLADAKAQGRTLIVRIQLTPIVLAILAAAAATFALGAASLTGLPNLLLIASIILLLVSLQPTQRVGVLATSLLLVALALSGAALGVRAAHLEHMRARACFAASGTCCAAGMSTLPCWYTTGSVWHQHVQALGLFVGACRTVGVLLRRLPARVSTDHIWRGWAEMSALSAAAFTFRAVTMVVAGLMPSSPARFAIAVLLALVQFAFVAFALRSDARLAAQTWLASRGAKVSTAVGIAALIGSREIDDVHARAIATLRSIRLDQLCEQDFASNANDPELYARSAAADFGSIDAFVSHSWRDDAATKWAMLRAWGDEFKRASGGREPTVWLDKACIEPGDVDAQIALLPVYLASCTTFLALFTDSYLARLWCVVELFVWMHVGDHAAIAICLPHGLDGRARPLTRADTPPRARRNAARMMAGCVVSPTPLTTMAAKARASPGAASRHDADATDIWADGAAARATVVAHARRKLAAFSARAAECASASTHDRLLLVIETGFGDLEQFDAHVRSVLDGAVDEAAERLERAAACCASCEHSSPSPPSSWRRRRLSSLSLSMQALAVLAAGGGSGSVTSSDDGDESGSASRWPSPPRWTGGSSHRWRARPPAHVLTKRDNRRVAPLPPTAGARTADGSSSWSSASAESPFAPDALLRGVQSIDGEEARAPAFALHVPSTLATIVDNSPAGVRLAQSAERRLHPRAAAVLDPDGLRMLAASLSTRAAAVVEEGSPVALPLGC</sequence>
<evidence type="ECO:0000313" key="3">
    <source>
        <dbReference type="EMBL" id="KAG8465773.1"/>
    </source>
</evidence>
<keyword evidence="2" id="KW-0472">Membrane</keyword>
<organism evidence="3 4">
    <name type="scientific">Diacronema lutheri</name>
    <name type="common">Unicellular marine alga</name>
    <name type="synonym">Monochrysis lutheri</name>
    <dbReference type="NCBI Taxonomy" id="2081491"/>
    <lineage>
        <taxon>Eukaryota</taxon>
        <taxon>Haptista</taxon>
        <taxon>Haptophyta</taxon>
        <taxon>Pavlovophyceae</taxon>
        <taxon>Pavlovales</taxon>
        <taxon>Pavlovaceae</taxon>
        <taxon>Diacronema</taxon>
    </lineage>
</organism>
<accession>A0A8J6CFL7</accession>
<evidence type="ECO:0000256" key="2">
    <source>
        <dbReference type="SAM" id="Phobius"/>
    </source>
</evidence>
<dbReference type="EMBL" id="JAGTXO010000009">
    <property type="protein sequence ID" value="KAG8465773.1"/>
    <property type="molecule type" value="Genomic_DNA"/>
</dbReference>
<comment type="caution">
    <text evidence="3">The sequence shown here is derived from an EMBL/GenBank/DDBJ whole genome shotgun (WGS) entry which is preliminary data.</text>
</comment>
<feature type="transmembrane region" description="Helical" evidence="2">
    <location>
        <begin position="68"/>
        <end position="89"/>
    </location>
</feature>
<feature type="region of interest" description="Disordered" evidence="1">
    <location>
        <begin position="567"/>
        <end position="643"/>
    </location>
</feature>
<dbReference type="Gene3D" id="3.40.50.10140">
    <property type="entry name" value="Toll/interleukin-1 receptor homology (TIR) domain"/>
    <property type="match status" value="1"/>
</dbReference>
<keyword evidence="2" id="KW-0812">Transmembrane</keyword>
<feature type="transmembrane region" description="Helical" evidence="2">
    <location>
        <begin position="195"/>
        <end position="213"/>
    </location>
</feature>
<feature type="compositionally biased region" description="Low complexity" evidence="1">
    <location>
        <begin position="572"/>
        <end position="586"/>
    </location>
</feature>
<feature type="transmembrane region" description="Helical" evidence="2">
    <location>
        <begin position="15"/>
        <end position="38"/>
    </location>
</feature>
<evidence type="ECO:0000313" key="4">
    <source>
        <dbReference type="Proteomes" id="UP000751190"/>
    </source>
</evidence>
<feature type="compositionally biased region" description="Low complexity" evidence="1">
    <location>
        <begin position="628"/>
        <end position="643"/>
    </location>
</feature>
<gene>
    <name evidence="3" type="ORF">KFE25_005343</name>
</gene>
<dbReference type="SUPFAM" id="SSF52200">
    <property type="entry name" value="Toll/Interleukin receptor TIR domain"/>
    <property type="match status" value="1"/>
</dbReference>
<feature type="transmembrane region" description="Helical" evidence="2">
    <location>
        <begin position="169"/>
        <end position="189"/>
    </location>
</feature>